<dbReference type="Proteomes" id="UP001617714">
    <property type="component" value="Unassembled WGS sequence"/>
</dbReference>
<dbReference type="NCBIfam" id="NF041295">
    <property type="entry name" value="dynobact_RiPP"/>
    <property type="match status" value="1"/>
</dbReference>
<evidence type="ECO:0000313" key="3">
    <source>
        <dbReference type="Proteomes" id="UP000464054"/>
    </source>
</evidence>
<evidence type="ECO:0000313" key="1">
    <source>
        <dbReference type="EMBL" id="MFJ5321202.1"/>
    </source>
</evidence>
<dbReference type="AlphaFoldDB" id="A0AAP9LB51"/>
<gene>
    <name evidence="1" type="primary">dynB</name>
    <name evidence="1" type="ORF">ACIPSN_07445</name>
    <name evidence="2" type="ORF">GMX10_01920</name>
</gene>
<sequence length="55" mass="6266">MNTNKRSSVLSNALLDCAMVQKDSKVKDLDHIALEKLIKHAAVPSWNSNVHKYRF</sequence>
<name>A0AAP9LB51_9GAMM</name>
<evidence type="ECO:0000313" key="2">
    <source>
        <dbReference type="EMBL" id="QHQ22966.1"/>
    </source>
</evidence>
<reference evidence="2" key="2">
    <citation type="journal article" date="2022" name="Plant Pathol J">
        <title>Comparative Genomic Analysis of Pathogenic Factors of Pectobacterium Species Isolated in South Korea Using Whole-Genome Sequencing.</title>
        <authorList>
            <person name="Jee S."/>
            <person name="Kang I.J."/>
            <person name="Bak G."/>
            <person name="Kang S."/>
            <person name="Lee J."/>
            <person name="Heu S."/>
            <person name="Hwang I."/>
        </authorList>
    </citation>
    <scope>NUCLEOTIDE SEQUENCE</scope>
    <source>
        <strain evidence="2">PZ1</strain>
    </source>
</reference>
<keyword evidence="4" id="KW-1185">Reference proteome</keyword>
<reference evidence="3" key="1">
    <citation type="submission" date="2019-11" db="EMBL/GenBank/DDBJ databases">
        <authorList>
            <person name="Jee S."/>
        </authorList>
    </citation>
    <scope>NUCLEOTIDE SEQUENCE [LARGE SCALE GENOMIC DNA]</scope>
    <source>
        <strain evidence="3">PZ1</strain>
    </source>
</reference>
<dbReference type="EMBL" id="JBIXKD010000006">
    <property type="protein sequence ID" value="MFJ5321202.1"/>
    <property type="molecule type" value="Genomic_DNA"/>
</dbReference>
<dbReference type="GeneID" id="90772590"/>
<reference evidence="1 4" key="3">
    <citation type="submission" date="2024-10" db="EMBL/GenBank/DDBJ databases">
        <authorList>
            <person name="Lu C.-H."/>
        </authorList>
    </citation>
    <scope>NUCLEOTIDE SEQUENCE [LARGE SCALE GENOMIC DNA]</scope>
    <source>
        <strain evidence="1 4">22QBSP01-2</strain>
    </source>
</reference>
<organism evidence="2 3">
    <name type="scientific">Pectobacterium parvum</name>
    <dbReference type="NCBI Taxonomy" id="2778550"/>
    <lineage>
        <taxon>Bacteria</taxon>
        <taxon>Pseudomonadati</taxon>
        <taxon>Pseudomonadota</taxon>
        <taxon>Gammaproteobacteria</taxon>
        <taxon>Enterobacterales</taxon>
        <taxon>Pectobacteriaceae</taxon>
        <taxon>Pectobacterium</taxon>
    </lineage>
</organism>
<dbReference type="EMBL" id="CP046377">
    <property type="protein sequence ID" value="QHQ22966.1"/>
    <property type="molecule type" value="Genomic_DNA"/>
</dbReference>
<evidence type="ECO:0000313" key="4">
    <source>
        <dbReference type="Proteomes" id="UP001617714"/>
    </source>
</evidence>
<dbReference type="Proteomes" id="UP000464054">
    <property type="component" value="Chromosome"/>
</dbReference>
<accession>A0AAP9LB51</accession>
<proteinExistence type="predicted"/>
<protein>
    <submittedName>
        <fullName evidence="1">Dynobactin A family peptide antibiotic</fullName>
    </submittedName>
</protein>
<dbReference type="RefSeq" id="WP_161546621.1">
    <property type="nucleotide sequence ID" value="NZ_CP046377.1"/>
</dbReference>